<proteinExistence type="predicted"/>
<dbReference type="EMBL" id="CAACVG010011338">
    <property type="protein sequence ID" value="VEN57865.1"/>
    <property type="molecule type" value="Genomic_DNA"/>
</dbReference>
<dbReference type="AlphaFoldDB" id="A0A653DFL5"/>
<gene>
    <name evidence="1" type="ORF">CALMAC_LOCUS16383</name>
    <name evidence="2" type="ORF">CALMAC_LOCUS17037</name>
</gene>
<sequence>MSDIEKYTDENNPTKWKKKRIKKVKREEIIKIKKTRGEAHINHVRKEIPARVTGPDCRCIRLRCFEKIPEDSRQNLLITFNSLRSKNEQDNFLSGLISFHAPWRRR</sequence>
<evidence type="ECO:0000313" key="3">
    <source>
        <dbReference type="Proteomes" id="UP000410492"/>
    </source>
</evidence>
<accession>A0A653DFL5</accession>
<protein>
    <submittedName>
        <fullName evidence="2">Uncharacterized protein</fullName>
    </submittedName>
</protein>
<evidence type="ECO:0000313" key="1">
    <source>
        <dbReference type="EMBL" id="VEN57865.1"/>
    </source>
</evidence>
<keyword evidence="3" id="KW-1185">Reference proteome</keyword>
<reference evidence="2 3" key="1">
    <citation type="submission" date="2019-01" db="EMBL/GenBank/DDBJ databases">
        <authorList>
            <person name="Sayadi A."/>
        </authorList>
    </citation>
    <scope>NUCLEOTIDE SEQUENCE [LARGE SCALE GENOMIC DNA]</scope>
</reference>
<dbReference type="OrthoDB" id="6774094at2759"/>
<dbReference type="Proteomes" id="UP000410492">
    <property type="component" value="Unassembled WGS sequence"/>
</dbReference>
<name>A0A653DFL5_CALMS</name>
<evidence type="ECO:0000313" key="2">
    <source>
        <dbReference type="EMBL" id="VEN58778.1"/>
    </source>
</evidence>
<dbReference type="EMBL" id="CAACVG010011763">
    <property type="protein sequence ID" value="VEN58778.1"/>
    <property type="molecule type" value="Genomic_DNA"/>
</dbReference>
<organism evidence="2 3">
    <name type="scientific">Callosobruchus maculatus</name>
    <name type="common">Southern cowpea weevil</name>
    <name type="synonym">Pulse bruchid</name>
    <dbReference type="NCBI Taxonomy" id="64391"/>
    <lineage>
        <taxon>Eukaryota</taxon>
        <taxon>Metazoa</taxon>
        <taxon>Ecdysozoa</taxon>
        <taxon>Arthropoda</taxon>
        <taxon>Hexapoda</taxon>
        <taxon>Insecta</taxon>
        <taxon>Pterygota</taxon>
        <taxon>Neoptera</taxon>
        <taxon>Endopterygota</taxon>
        <taxon>Coleoptera</taxon>
        <taxon>Polyphaga</taxon>
        <taxon>Cucujiformia</taxon>
        <taxon>Chrysomeloidea</taxon>
        <taxon>Chrysomelidae</taxon>
        <taxon>Bruchinae</taxon>
        <taxon>Bruchini</taxon>
        <taxon>Callosobruchus</taxon>
    </lineage>
</organism>
<feature type="non-terminal residue" evidence="2">
    <location>
        <position position="106"/>
    </location>
</feature>